<reference evidence="1 2" key="1">
    <citation type="submission" date="2023-01" db="EMBL/GenBank/DDBJ databases">
        <authorList>
            <person name="Whitehead M."/>
        </authorList>
    </citation>
    <scope>NUCLEOTIDE SEQUENCE [LARGE SCALE GENOMIC DNA]</scope>
</reference>
<proteinExistence type="predicted"/>
<name>A0AAV0XWA1_9HEMI</name>
<protein>
    <submittedName>
        <fullName evidence="1">Uncharacterized protein</fullName>
    </submittedName>
</protein>
<gene>
    <name evidence="1" type="ORF">MEUPH1_LOCUS26128</name>
</gene>
<accession>A0AAV0XWA1</accession>
<comment type="caution">
    <text evidence="1">The sequence shown here is derived from an EMBL/GenBank/DDBJ whole genome shotgun (WGS) entry which is preliminary data.</text>
</comment>
<keyword evidence="2" id="KW-1185">Reference proteome</keyword>
<evidence type="ECO:0000313" key="2">
    <source>
        <dbReference type="Proteomes" id="UP001160148"/>
    </source>
</evidence>
<evidence type="ECO:0000313" key="1">
    <source>
        <dbReference type="EMBL" id="CAI6372227.1"/>
    </source>
</evidence>
<dbReference type="EMBL" id="CARXXK010001026">
    <property type="protein sequence ID" value="CAI6372227.1"/>
    <property type="molecule type" value="Genomic_DNA"/>
</dbReference>
<dbReference type="AlphaFoldDB" id="A0AAV0XWA1"/>
<organism evidence="1 2">
    <name type="scientific">Macrosiphum euphorbiae</name>
    <name type="common">potato aphid</name>
    <dbReference type="NCBI Taxonomy" id="13131"/>
    <lineage>
        <taxon>Eukaryota</taxon>
        <taxon>Metazoa</taxon>
        <taxon>Ecdysozoa</taxon>
        <taxon>Arthropoda</taxon>
        <taxon>Hexapoda</taxon>
        <taxon>Insecta</taxon>
        <taxon>Pterygota</taxon>
        <taxon>Neoptera</taxon>
        <taxon>Paraneoptera</taxon>
        <taxon>Hemiptera</taxon>
        <taxon>Sternorrhyncha</taxon>
        <taxon>Aphidomorpha</taxon>
        <taxon>Aphidoidea</taxon>
        <taxon>Aphididae</taxon>
        <taxon>Macrosiphini</taxon>
        <taxon>Macrosiphum</taxon>
    </lineage>
</organism>
<dbReference type="Proteomes" id="UP001160148">
    <property type="component" value="Unassembled WGS sequence"/>
</dbReference>
<sequence length="122" mass="14087">MVNYSTPLLPNIEKHNIEITLEIPVGSSFKNTMNLNYTSQFELPPLTNNSVNLEANNNNNNIQCDDVSNFENKIKKWFLQYNVSRNCVNDLLGILRSEVKDINENTKKSRRNRLRAVFIVDA</sequence>